<dbReference type="EMBL" id="PQ015378">
    <property type="protein sequence ID" value="XDJ14606.1"/>
    <property type="molecule type" value="Genomic_DNA"/>
</dbReference>
<evidence type="ECO:0000313" key="1">
    <source>
        <dbReference type="EMBL" id="XDJ14606.1"/>
    </source>
</evidence>
<accession>A0AB39CCE9</accession>
<organism evidence="1">
    <name type="scientific">Pseudomonas phage RVTF4</name>
    <dbReference type="NCBI Taxonomy" id="3236931"/>
    <lineage>
        <taxon>Viruses</taxon>
    </lineage>
</organism>
<proteinExistence type="predicted"/>
<sequence>MSAHIVEVPDVIRILLKRIENYTLNKGYGEGNVPHLCIKVKHNNGFAWFGVHILEAQATQWTPEERDRIEFEIRDGLDKICDIQELVTDMPRLMDSISDVVSQRKRPTIFGGLGNDFIQLHANSNIQLDVYRDFRNPETLSYGGFEVEVMVNGRWYAGFLYHRGVILYNYIDAEAAQKLVTLALSRQFPELFDVDDGEYVEVDRVVDRTRNKRREG</sequence>
<reference evidence="1" key="1">
    <citation type="submission" date="2024-07" db="EMBL/GenBank/DDBJ databases">
        <authorList>
            <person name="Bringhurst R.M."/>
            <person name="Homer T.E."/>
        </authorList>
    </citation>
    <scope>NUCLEOTIDE SEQUENCE</scope>
</reference>
<name>A0AB39CCE9_9VIRU</name>
<protein>
    <submittedName>
        <fullName evidence="1">Uncharacterized protein</fullName>
    </submittedName>
</protein>